<evidence type="ECO:0000313" key="11">
    <source>
        <dbReference type="EnsemblPlants" id="AET4Gv20015000.3"/>
    </source>
</evidence>
<evidence type="ECO:0000313" key="12">
    <source>
        <dbReference type="Proteomes" id="UP000015105"/>
    </source>
</evidence>
<dbReference type="PANTHER" id="PTHR28242:SF34">
    <property type="entry name" value="HISTIDINE-CONTAINING PHOSPHOTRANSFER PROTEIN"/>
    <property type="match status" value="1"/>
</dbReference>
<reference evidence="11" key="3">
    <citation type="journal article" date="2017" name="Nature">
        <title>Genome sequence of the progenitor of the wheat D genome Aegilops tauschii.</title>
        <authorList>
            <person name="Luo M.C."/>
            <person name="Gu Y.Q."/>
            <person name="Puiu D."/>
            <person name="Wang H."/>
            <person name="Twardziok S.O."/>
            <person name="Deal K.R."/>
            <person name="Huo N."/>
            <person name="Zhu T."/>
            <person name="Wang L."/>
            <person name="Wang Y."/>
            <person name="McGuire P.E."/>
            <person name="Liu S."/>
            <person name="Long H."/>
            <person name="Ramasamy R.K."/>
            <person name="Rodriguez J.C."/>
            <person name="Van S.L."/>
            <person name="Yuan L."/>
            <person name="Wang Z."/>
            <person name="Xia Z."/>
            <person name="Xiao L."/>
            <person name="Anderson O.D."/>
            <person name="Ouyang S."/>
            <person name="Liang Y."/>
            <person name="Zimin A.V."/>
            <person name="Pertea G."/>
            <person name="Qi P."/>
            <person name="Bennetzen J.L."/>
            <person name="Dai X."/>
            <person name="Dawson M.W."/>
            <person name="Muller H.G."/>
            <person name="Kugler K."/>
            <person name="Rivarola-Duarte L."/>
            <person name="Spannagl M."/>
            <person name="Mayer K.F.X."/>
            <person name="Lu F.H."/>
            <person name="Bevan M.W."/>
            <person name="Leroy P."/>
            <person name="Li P."/>
            <person name="You F.M."/>
            <person name="Sun Q."/>
            <person name="Liu Z."/>
            <person name="Lyons E."/>
            <person name="Wicker T."/>
            <person name="Salzberg S.L."/>
            <person name="Devos K.M."/>
            <person name="Dvorak J."/>
        </authorList>
    </citation>
    <scope>NUCLEOTIDE SEQUENCE [LARGE SCALE GENOMIC DNA]</scope>
    <source>
        <strain evidence="11">cv. AL8/78</strain>
    </source>
</reference>
<evidence type="ECO:0000256" key="2">
    <source>
        <dbReference type="ARBA" id="ARBA00022606"/>
    </source>
</evidence>
<organism evidence="11 12">
    <name type="scientific">Aegilops tauschii subsp. strangulata</name>
    <name type="common">Goatgrass</name>
    <dbReference type="NCBI Taxonomy" id="200361"/>
    <lineage>
        <taxon>Eukaryota</taxon>
        <taxon>Viridiplantae</taxon>
        <taxon>Streptophyta</taxon>
        <taxon>Embryophyta</taxon>
        <taxon>Tracheophyta</taxon>
        <taxon>Spermatophyta</taxon>
        <taxon>Magnoliopsida</taxon>
        <taxon>Liliopsida</taxon>
        <taxon>Poales</taxon>
        <taxon>Poaceae</taxon>
        <taxon>BOP clade</taxon>
        <taxon>Pooideae</taxon>
        <taxon>Triticodae</taxon>
        <taxon>Triticeae</taxon>
        <taxon>Triticinae</taxon>
        <taxon>Aegilops</taxon>
    </lineage>
</organism>
<dbReference type="PANTHER" id="PTHR28242">
    <property type="entry name" value="PHOSPHORELAY INTERMEDIATE PROTEIN YPD1"/>
    <property type="match status" value="1"/>
</dbReference>
<dbReference type="GO" id="GO:0009736">
    <property type="term" value="P:cytokinin-activated signaling pathway"/>
    <property type="evidence" value="ECO:0007669"/>
    <property type="project" value="UniProtKB-KW"/>
</dbReference>
<keyword evidence="2" id="KW-0716">Sensory transduction</keyword>
<evidence type="ECO:0000256" key="1">
    <source>
        <dbReference type="ARBA" id="ARBA00022490"/>
    </source>
</evidence>
<accession>A0A453GZX2</accession>
<dbReference type="PROSITE" id="PS50894">
    <property type="entry name" value="HPT"/>
    <property type="match status" value="1"/>
</dbReference>
<reference evidence="12" key="1">
    <citation type="journal article" date="2014" name="Science">
        <title>Ancient hybridizations among the ancestral genomes of bread wheat.</title>
        <authorList>
            <consortium name="International Wheat Genome Sequencing Consortium,"/>
            <person name="Marcussen T."/>
            <person name="Sandve S.R."/>
            <person name="Heier L."/>
            <person name="Spannagl M."/>
            <person name="Pfeifer M."/>
            <person name="Jakobsen K.S."/>
            <person name="Wulff B.B."/>
            <person name="Steuernagel B."/>
            <person name="Mayer K.F."/>
            <person name="Olsen O.A."/>
        </authorList>
    </citation>
    <scope>NUCLEOTIDE SEQUENCE [LARGE SCALE GENOMIC DNA]</scope>
    <source>
        <strain evidence="12">cv. AL8/78</strain>
    </source>
</reference>
<reference evidence="11" key="4">
    <citation type="submission" date="2019-03" db="UniProtKB">
        <authorList>
            <consortium name="EnsemblPlants"/>
        </authorList>
    </citation>
    <scope>IDENTIFICATION</scope>
</reference>
<evidence type="ECO:0000256" key="5">
    <source>
        <dbReference type="ARBA" id="ARBA00023242"/>
    </source>
</evidence>
<feature type="domain" description="HPt" evidence="10">
    <location>
        <begin position="120"/>
        <end position="219"/>
    </location>
</feature>
<keyword evidence="5" id="KW-0539">Nucleus</keyword>
<dbReference type="GO" id="GO:0000160">
    <property type="term" value="P:phosphorelay signal transduction system"/>
    <property type="evidence" value="ECO:0007669"/>
    <property type="project" value="UniProtKB-UniRule"/>
</dbReference>
<protein>
    <recommendedName>
        <fullName evidence="8">Histidine-containing phosphotransfer protein</fullName>
    </recommendedName>
</protein>
<dbReference type="EnsemblPlants" id="AET4Gv20015000.3">
    <property type="protein sequence ID" value="AET4Gv20015000.3"/>
    <property type="gene ID" value="AET4Gv20015000"/>
</dbReference>
<evidence type="ECO:0000256" key="6">
    <source>
        <dbReference type="ARBA" id="ARBA00057097"/>
    </source>
</evidence>
<name>A0A453GZX2_AEGTS</name>
<evidence type="ECO:0000256" key="9">
    <source>
        <dbReference type="SAM" id="MobiDB-lite"/>
    </source>
</evidence>
<evidence type="ECO:0000259" key="10">
    <source>
        <dbReference type="PROSITE" id="PS50894"/>
    </source>
</evidence>
<keyword evidence="4 8" id="KW-0902">Two-component regulatory system</keyword>
<dbReference type="GO" id="GO:0005829">
    <property type="term" value="C:cytosol"/>
    <property type="evidence" value="ECO:0007669"/>
    <property type="project" value="UniProtKB-SubCell"/>
</dbReference>
<dbReference type="GO" id="GO:0043424">
    <property type="term" value="F:protein histidine kinase binding"/>
    <property type="evidence" value="ECO:0007669"/>
    <property type="project" value="UniProtKB-UniRule"/>
</dbReference>
<keyword evidence="12" id="KW-1185">Reference proteome</keyword>
<dbReference type="GO" id="GO:0009927">
    <property type="term" value="F:histidine phosphotransfer kinase activity"/>
    <property type="evidence" value="ECO:0007669"/>
    <property type="project" value="UniProtKB-UniRule"/>
</dbReference>
<dbReference type="InterPro" id="IPR036641">
    <property type="entry name" value="HPT_dom_sf"/>
</dbReference>
<reference evidence="12" key="2">
    <citation type="journal article" date="2017" name="Nat. Plants">
        <title>The Aegilops tauschii genome reveals multiple impacts of transposons.</title>
        <authorList>
            <person name="Zhao G."/>
            <person name="Zou C."/>
            <person name="Li K."/>
            <person name="Wang K."/>
            <person name="Li T."/>
            <person name="Gao L."/>
            <person name="Zhang X."/>
            <person name="Wang H."/>
            <person name="Yang Z."/>
            <person name="Liu X."/>
            <person name="Jiang W."/>
            <person name="Mao L."/>
            <person name="Kong X."/>
            <person name="Jiao Y."/>
            <person name="Jia J."/>
        </authorList>
    </citation>
    <scope>NUCLEOTIDE SEQUENCE [LARGE SCALE GENOMIC DNA]</scope>
    <source>
        <strain evidence="12">cv. AL8/78</strain>
    </source>
</reference>
<dbReference type="Pfam" id="PF01627">
    <property type="entry name" value="Hpt"/>
    <property type="match status" value="1"/>
</dbReference>
<evidence type="ECO:0000256" key="7">
    <source>
        <dbReference type="PROSITE-ProRule" id="PRU00110"/>
    </source>
</evidence>
<evidence type="ECO:0000256" key="3">
    <source>
        <dbReference type="ARBA" id="ARBA00022864"/>
    </source>
</evidence>
<comment type="function">
    <text evidence="6">Functions as a two-component phosphorelay mediators between cytokinin sensor histidine kinases and response regulators (B-type ARRs). Plays an important role in propagating cytokinin signal transduction through the multistep His-to-Asp phosphorelay. Functions as a positive regulator of the cytokinin signaling pathway. May play a regulatory role in salt and drought tolerance during plant development.</text>
</comment>
<dbReference type="Gene3D" id="1.20.120.160">
    <property type="entry name" value="HPT domain"/>
    <property type="match status" value="1"/>
</dbReference>
<dbReference type="Gramene" id="AET4Gv20015000.3">
    <property type="protein sequence ID" value="AET4Gv20015000.3"/>
    <property type="gene ID" value="AET4Gv20015000"/>
</dbReference>
<dbReference type="FunFam" id="1.20.120.160:FF:000001">
    <property type="entry name" value="Histidine-containing phosphotransfer protein 1"/>
    <property type="match status" value="1"/>
</dbReference>
<proteinExistence type="predicted"/>
<dbReference type="GO" id="GO:0080038">
    <property type="term" value="P:positive regulation of cytokinin-activated signaling pathway"/>
    <property type="evidence" value="ECO:0007669"/>
    <property type="project" value="UniProtKB-ARBA"/>
</dbReference>
<reference evidence="11" key="5">
    <citation type="journal article" date="2021" name="G3 (Bethesda)">
        <title>Aegilops tauschii genome assembly Aet v5.0 features greater sequence contiguity and improved annotation.</title>
        <authorList>
            <person name="Wang L."/>
            <person name="Zhu T."/>
            <person name="Rodriguez J.C."/>
            <person name="Deal K.R."/>
            <person name="Dubcovsky J."/>
            <person name="McGuire P.E."/>
            <person name="Lux T."/>
            <person name="Spannagl M."/>
            <person name="Mayer K.F.X."/>
            <person name="Baldrich P."/>
            <person name="Meyers B.C."/>
            <person name="Huo N."/>
            <person name="Gu Y.Q."/>
            <person name="Zhou H."/>
            <person name="Devos K.M."/>
            <person name="Bennetzen J.L."/>
            <person name="Unver T."/>
            <person name="Budak H."/>
            <person name="Gulick P.J."/>
            <person name="Galiba G."/>
            <person name="Kalapos B."/>
            <person name="Nelson D.R."/>
            <person name="Li P."/>
            <person name="You F.M."/>
            <person name="Luo M.C."/>
            <person name="Dvorak J."/>
        </authorList>
    </citation>
    <scope>NUCLEOTIDE SEQUENCE [LARGE SCALE GENOMIC DNA]</scope>
    <source>
        <strain evidence="11">cv. AL8/78</strain>
    </source>
</reference>
<dbReference type="CDD" id="cd00088">
    <property type="entry name" value="HPT"/>
    <property type="match status" value="1"/>
</dbReference>
<dbReference type="InterPro" id="IPR045871">
    <property type="entry name" value="AHP1-5/YPD1"/>
</dbReference>
<comment type="subcellular location">
    <subcellularLocation>
        <location evidence="8">Cytoplasm</location>
        <location evidence="8">Cytosol</location>
    </subcellularLocation>
    <subcellularLocation>
        <location evidence="8">Nucleus</location>
    </subcellularLocation>
</comment>
<feature type="modified residue" description="Phosphohistidine" evidence="7">
    <location>
        <position position="161"/>
    </location>
</feature>
<feature type="compositionally biased region" description="Polar residues" evidence="9">
    <location>
        <begin position="10"/>
        <end position="19"/>
    </location>
</feature>
<keyword evidence="1" id="KW-0963">Cytoplasm</keyword>
<dbReference type="InterPro" id="IPR008207">
    <property type="entry name" value="Sig_transdc_His_kin_Hpt_dom"/>
</dbReference>
<evidence type="ECO:0000256" key="8">
    <source>
        <dbReference type="RuleBase" id="RU369004"/>
    </source>
</evidence>
<dbReference type="STRING" id="200361.A0A453GZX2"/>
<keyword evidence="7" id="KW-0597">Phosphoprotein</keyword>
<feature type="region of interest" description="Disordered" evidence="9">
    <location>
        <begin position="1"/>
        <end position="46"/>
    </location>
</feature>
<dbReference type="AlphaFoldDB" id="A0A453GZX2"/>
<dbReference type="SUPFAM" id="SSF47226">
    <property type="entry name" value="Histidine-containing phosphotransfer domain, HPT domain"/>
    <property type="match status" value="1"/>
</dbReference>
<keyword evidence="3 8" id="KW-0932">Cytokinin signaling pathway</keyword>
<evidence type="ECO:0000256" key="4">
    <source>
        <dbReference type="ARBA" id="ARBA00023012"/>
    </source>
</evidence>
<comment type="domain">
    <text evidence="8">Histidine-containing phosphotransfer domain (HPt) contains an active histidine that mediates the phosphotransfer.</text>
</comment>
<sequence>MAPSRACSVNGGTPSQTSPRAEPRASRYIRGSVDPKHPPTLPRPLRHRHHSFHRIGSLRHLLSPPPPPPPPPLPTRSLAMSAAALRARLNNHVTSMFATDTVDKYFQYLQSVDEDGSSGAPGLVTEVINLFIGDANSILNGIAGLLNQTVVDFNKVDDLVHQLKGCSCSVGAKKVNLSCMHFHQFIESRSKEGCLMALALLTNEFCDVRDKFQTMMQLEQQIAACGPK</sequence>
<dbReference type="GO" id="GO:0005634">
    <property type="term" value="C:nucleus"/>
    <property type="evidence" value="ECO:0007669"/>
    <property type="project" value="UniProtKB-SubCell"/>
</dbReference>
<dbReference type="Proteomes" id="UP000015105">
    <property type="component" value="Chromosome 4D"/>
</dbReference>